<dbReference type="EMBL" id="FQXS01000008">
    <property type="protein sequence ID" value="SHH74882.1"/>
    <property type="molecule type" value="Genomic_DNA"/>
</dbReference>
<dbReference type="RefSeq" id="WP_084540553.1">
    <property type="nucleotide sequence ID" value="NZ_FQXS01000008.1"/>
</dbReference>
<dbReference type="Gene3D" id="1.10.10.10">
    <property type="entry name" value="Winged helix-like DNA-binding domain superfamily/Winged helix DNA-binding domain"/>
    <property type="match status" value="1"/>
</dbReference>
<keyword evidence="2" id="KW-1185">Reference proteome</keyword>
<sequence>MKTAETKGGDELTEEQRTILKALSRAGAPCGAKEIAATTGLESKLITSCLTTLKKTGLIDSPVRCKYTLTPTGRALL</sequence>
<dbReference type="Proteomes" id="UP000184139">
    <property type="component" value="Unassembled WGS sequence"/>
</dbReference>
<gene>
    <name evidence="1" type="ORF">SAMN02745124_01710</name>
</gene>
<protein>
    <recommendedName>
        <fullName evidence="3">Winged helix-turn-helix DNA-binding</fullName>
    </recommendedName>
</protein>
<dbReference type="STRING" id="1121409.SAMN02745124_01710"/>
<accession>A0A1M5VHX9</accession>
<reference evidence="1 2" key="1">
    <citation type="submission" date="2016-11" db="EMBL/GenBank/DDBJ databases">
        <authorList>
            <person name="Jaros S."/>
            <person name="Januszkiewicz K."/>
            <person name="Wedrychowicz H."/>
        </authorList>
    </citation>
    <scope>NUCLEOTIDE SEQUENCE [LARGE SCALE GENOMIC DNA]</scope>
    <source>
        <strain evidence="1 2">DSM 9705</strain>
    </source>
</reference>
<dbReference type="AlphaFoldDB" id="A0A1M5VHX9"/>
<organism evidence="1 2">
    <name type="scientific">Desulfofustis glycolicus DSM 9705</name>
    <dbReference type="NCBI Taxonomy" id="1121409"/>
    <lineage>
        <taxon>Bacteria</taxon>
        <taxon>Pseudomonadati</taxon>
        <taxon>Thermodesulfobacteriota</taxon>
        <taxon>Desulfobulbia</taxon>
        <taxon>Desulfobulbales</taxon>
        <taxon>Desulfocapsaceae</taxon>
        <taxon>Desulfofustis</taxon>
    </lineage>
</organism>
<name>A0A1M5VHX9_9BACT</name>
<evidence type="ECO:0000313" key="2">
    <source>
        <dbReference type="Proteomes" id="UP000184139"/>
    </source>
</evidence>
<evidence type="ECO:0000313" key="1">
    <source>
        <dbReference type="EMBL" id="SHH74882.1"/>
    </source>
</evidence>
<proteinExistence type="predicted"/>
<dbReference type="InterPro" id="IPR036388">
    <property type="entry name" value="WH-like_DNA-bd_sf"/>
</dbReference>
<dbReference type="OrthoDB" id="5524822at2"/>
<dbReference type="InterPro" id="IPR036390">
    <property type="entry name" value="WH_DNA-bd_sf"/>
</dbReference>
<dbReference type="SUPFAM" id="SSF46785">
    <property type="entry name" value="Winged helix' DNA-binding domain"/>
    <property type="match status" value="1"/>
</dbReference>
<evidence type="ECO:0008006" key="3">
    <source>
        <dbReference type="Google" id="ProtNLM"/>
    </source>
</evidence>